<sequence>MCRRSWEIDAVLLFASGGNLEEELPKFESRSRTSTGEDDIDLGCDWEISARDRYMKRDKFIILFVKKKKALEELEELETRVEYRQARFVE</sequence>
<organism evidence="1 2">
    <name type="scientific">Monilinia laxa</name>
    <name type="common">Brown rot fungus</name>
    <name type="synonym">Sclerotinia laxa</name>
    <dbReference type="NCBI Taxonomy" id="61186"/>
    <lineage>
        <taxon>Eukaryota</taxon>
        <taxon>Fungi</taxon>
        <taxon>Dikarya</taxon>
        <taxon>Ascomycota</taxon>
        <taxon>Pezizomycotina</taxon>
        <taxon>Leotiomycetes</taxon>
        <taxon>Helotiales</taxon>
        <taxon>Sclerotiniaceae</taxon>
        <taxon>Monilinia</taxon>
    </lineage>
</organism>
<protein>
    <submittedName>
        <fullName evidence="1">Uncharacterized protein</fullName>
    </submittedName>
</protein>
<dbReference type="EMBL" id="VIGI01000009">
    <property type="protein sequence ID" value="KAB8296253.1"/>
    <property type="molecule type" value="Genomic_DNA"/>
</dbReference>
<dbReference type="AlphaFoldDB" id="A0A5N6K264"/>
<reference evidence="1 2" key="1">
    <citation type="submission" date="2019-06" db="EMBL/GenBank/DDBJ databases">
        <title>Genome Sequence of the Brown Rot Fungal Pathogen Monilinia laxa.</title>
        <authorList>
            <person name="De Miccolis Angelini R.M."/>
            <person name="Landi L."/>
            <person name="Abate D."/>
            <person name="Pollastro S."/>
            <person name="Romanazzi G."/>
            <person name="Faretra F."/>
        </authorList>
    </citation>
    <scope>NUCLEOTIDE SEQUENCE [LARGE SCALE GENOMIC DNA]</scope>
    <source>
        <strain evidence="1 2">Mlax316</strain>
    </source>
</reference>
<dbReference type="Proteomes" id="UP000326757">
    <property type="component" value="Unassembled WGS sequence"/>
</dbReference>
<proteinExistence type="predicted"/>
<accession>A0A5N6K264</accession>
<gene>
    <name evidence="1" type="ORF">EYC80_009027</name>
</gene>
<name>A0A5N6K264_MONLA</name>
<evidence type="ECO:0000313" key="1">
    <source>
        <dbReference type="EMBL" id="KAB8296253.1"/>
    </source>
</evidence>
<comment type="caution">
    <text evidence="1">The sequence shown here is derived from an EMBL/GenBank/DDBJ whole genome shotgun (WGS) entry which is preliminary data.</text>
</comment>
<keyword evidence="2" id="KW-1185">Reference proteome</keyword>
<evidence type="ECO:0000313" key="2">
    <source>
        <dbReference type="Proteomes" id="UP000326757"/>
    </source>
</evidence>